<name>A0A310S9C0_9HYME</name>
<dbReference type="AlphaFoldDB" id="A0A310S9C0"/>
<proteinExistence type="predicted"/>
<dbReference type="EMBL" id="KQ762966">
    <property type="protein sequence ID" value="OAD55170.1"/>
    <property type="molecule type" value="Genomic_DNA"/>
</dbReference>
<organism evidence="2 3">
    <name type="scientific">Eufriesea mexicana</name>
    <dbReference type="NCBI Taxonomy" id="516756"/>
    <lineage>
        <taxon>Eukaryota</taxon>
        <taxon>Metazoa</taxon>
        <taxon>Ecdysozoa</taxon>
        <taxon>Arthropoda</taxon>
        <taxon>Hexapoda</taxon>
        <taxon>Insecta</taxon>
        <taxon>Pterygota</taxon>
        <taxon>Neoptera</taxon>
        <taxon>Endopterygota</taxon>
        <taxon>Hymenoptera</taxon>
        <taxon>Apocrita</taxon>
        <taxon>Aculeata</taxon>
        <taxon>Apoidea</taxon>
        <taxon>Anthophila</taxon>
        <taxon>Apidae</taxon>
        <taxon>Eufriesea</taxon>
    </lineage>
</organism>
<keyword evidence="3" id="KW-1185">Reference proteome</keyword>
<evidence type="ECO:0000313" key="3">
    <source>
        <dbReference type="Proteomes" id="UP000250275"/>
    </source>
</evidence>
<reference evidence="2 3" key="1">
    <citation type="submission" date="2015-07" db="EMBL/GenBank/DDBJ databases">
        <title>The genome of Eufriesea mexicana.</title>
        <authorList>
            <person name="Pan H."/>
            <person name="Kapheim K."/>
        </authorList>
    </citation>
    <scope>NUCLEOTIDE SEQUENCE [LARGE SCALE GENOMIC DNA]</scope>
    <source>
        <strain evidence="2">0111107269</strain>
        <tissue evidence="2">Whole body</tissue>
    </source>
</reference>
<accession>A0A310S9C0</accession>
<protein>
    <submittedName>
        <fullName evidence="2">Uncharacterized protein</fullName>
    </submittedName>
</protein>
<evidence type="ECO:0000256" key="1">
    <source>
        <dbReference type="SAM" id="MobiDB-lite"/>
    </source>
</evidence>
<sequence>MYKALSDETRKEKPMMSQRRRENLMVQGVGSPVPTAGTRMRKPARKRFYPMTEALDQWNTWLIQG</sequence>
<feature type="region of interest" description="Disordered" evidence="1">
    <location>
        <begin position="1"/>
        <end position="41"/>
    </location>
</feature>
<evidence type="ECO:0000313" key="2">
    <source>
        <dbReference type="EMBL" id="OAD55170.1"/>
    </source>
</evidence>
<dbReference type="Proteomes" id="UP000250275">
    <property type="component" value="Unassembled WGS sequence"/>
</dbReference>
<feature type="compositionally biased region" description="Basic and acidic residues" evidence="1">
    <location>
        <begin position="1"/>
        <end position="23"/>
    </location>
</feature>
<gene>
    <name evidence="2" type="ORF">WN48_05234</name>
</gene>